<dbReference type="Pfam" id="PF01636">
    <property type="entry name" value="APH"/>
    <property type="match status" value="1"/>
</dbReference>
<dbReference type="AlphaFoldDB" id="A0A066XK74"/>
<dbReference type="OMA" id="GTANFIY"/>
<dbReference type="Proteomes" id="UP000027238">
    <property type="component" value="Unassembled WGS sequence"/>
</dbReference>
<dbReference type="STRING" id="1173701.A0A066XK74"/>
<dbReference type="InterPro" id="IPR011009">
    <property type="entry name" value="Kinase-like_dom_sf"/>
</dbReference>
<keyword evidence="3" id="KW-1185">Reference proteome</keyword>
<feature type="domain" description="Aminoglycoside phosphotransferase" evidence="1">
    <location>
        <begin position="119"/>
        <end position="276"/>
    </location>
</feature>
<dbReference type="OrthoDB" id="25129at2759"/>
<dbReference type="InterPro" id="IPR002575">
    <property type="entry name" value="Aminoglycoside_PTrfase"/>
</dbReference>
<dbReference type="EMBL" id="JMSE01000933">
    <property type="protein sequence ID" value="KDN66430.1"/>
    <property type="molecule type" value="Genomic_DNA"/>
</dbReference>
<dbReference type="HOGENOM" id="CLU_059226_0_0_1"/>
<dbReference type="eggNOG" id="ENOG502SJ8C">
    <property type="taxonomic scope" value="Eukaryota"/>
</dbReference>
<evidence type="ECO:0000313" key="2">
    <source>
        <dbReference type="EMBL" id="KDN66430.1"/>
    </source>
</evidence>
<accession>A0A066XK74</accession>
<evidence type="ECO:0000259" key="1">
    <source>
        <dbReference type="Pfam" id="PF01636"/>
    </source>
</evidence>
<comment type="caution">
    <text evidence="2">The sequence shown here is derived from an EMBL/GenBank/DDBJ whole genome shotgun (WGS) entry which is preliminary data.</text>
</comment>
<dbReference type="Gene3D" id="3.90.1200.10">
    <property type="match status" value="1"/>
</dbReference>
<dbReference type="Gene3D" id="3.30.200.20">
    <property type="entry name" value="Phosphorylase Kinase, domain 1"/>
    <property type="match status" value="1"/>
</dbReference>
<dbReference type="SUPFAM" id="SSF56112">
    <property type="entry name" value="Protein kinase-like (PK-like)"/>
    <property type="match status" value="1"/>
</dbReference>
<protein>
    <submittedName>
        <fullName evidence="2">Putative phosphotransferase enzyme family protein</fullName>
    </submittedName>
</protein>
<reference evidence="3" key="1">
    <citation type="journal article" date="2014" name="Genome Announc.">
        <title>Draft genome sequence of Colletotrichum sublineola, a destructive pathogen of cultivated sorghum.</title>
        <authorList>
            <person name="Baroncelli R."/>
            <person name="Sanz-Martin J.M."/>
            <person name="Rech G.E."/>
            <person name="Sukno S.A."/>
            <person name="Thon M.R."/>
        </authorList>
    </citation>
    <scope>NUCLEOTIDE SEQUENCE [LARGE SCALE GENOMIC DNA]</scope>
    <source>
        <strain evidence="3">TX430BB</strain>
    </source>
</reference>
<organism evidence="2 3">
    <name type="scientific">Colletotrichum sublineola</name>
    <name type="common">Sorghum anthracnose fungus</name>
    <dbReference type="NCBI Taxonomy" id="1173701"/>
    <lineage>
        <taxon>Eukaryota</taxon>
        <taxon>Fungi</taxon>
        <taxon>Dikarya</taxon>
        <taxon>Ascomycota</taxon>
        <taxon>Pezizomycotina</taxon>
        <taxon>Sordariomycetes</taxon>
        <taxon>Hypocreomycetidae</taxon>
        <taxon>Glomerellales</taxon>
        <taxon>Glomerellaceae</taxon>
        <taxon>Colletotrichum</taxon>
        <taxon>Colletotrichum graminicola species complex</taxon>
    </lineage>
</organism>
<dbReference type="GO" id="GO:0016740">
    <property type="term" value="F:transferase activity"/>
    <property type="evidence" value="ECO:0007669"/>
    <property type="project" value="UniProtKB-KW"/>
</dbReference>
<gene>
    <name evidence="2" type="ORF">CSUB01_03015</name>
</gene>
<keyword evidence="2" id="KW-0808">Transferase</keyword>
<name>A0A066XK74_COLSU</name>
<sequence length="369" mass="42116">MASNNVPDRILREVREELARTPYRFENGTLLSGGTANFIYHVSLSQHLPDGTAEVAVKHGEGFLAQNPNFKLPTSRCRIEELCLEYLSALPASVSDKLSVTTPKLFYYNEKTNTQIQEYQPSPLSLKNYALQHLVASASGSLEPQCLNIGQGIGMWLRAFHGWSNAPEQRKFRDIAAANKEMQKIKHWVNYKRLPSSIERFPSILCECADTFTAIADETSREMEDDEKLQVIHGDFWTGNILLKDQPWKNEHSRILVVDWEMCMLGLKPLDLGQMIAELYELKLYKDMEAGLWLIQGFMKGYGAVDDEFAFRTLLHVGVHLINFGTTVKDWGTEEQTKSVASEGRDLVMNAWEKNRAFFEFHPLRCIFS</sequence>
<proteinExistence type="predicted"/>
<evidence type="ECO:0000313" key="3">
    <source>
        <dbReference type="Proteomes" id="UP000027238"/>
    </source>
</evidence>